<feature type="compositionally biased region" description="Basic residues" evidence="1">
    <location>
        <begin position="445"/>
        <end position="461"/>
    </location>
</feature>
<feature type="region of interest" description="Disordered" evidence="1">
    <location>
        <begin position="35"/>
        <end position="145"/>
    </location>
</feature>
<comment type="caution">
    <text evidence="2">The sequence shown here is derived from an EMBL/GenBank/DDBJ whole genome shotgun (WGS) entry which is preliminary data.</text>
</comment>
<feature type="region of interest" description="Disordered" evidence="1">
    <location>
        <begin position="168"/>
        <end position="193"/>
    </location>
</feature>
<dbReference type="AlphaFoldDB" id="A0A9W8L0W4"/>
<dbReference type="OrthoDB" id="5590067at2759"/>
<organism evidence="2 3">
    <name type="scientific">Coemansia spiralis</name>
    <dbReference type="NCBI Taxonomy" id="417178"/>
    <lineage>
        <taxon>Eukaryota</taxon>
        <taxon>Fungi</taxon>
        <taxon>Fungi incertae sedis</taxon>
        <taxon>Zoopagomycota</taxon>
        <taxon>Kickxellomycotina</taxon>
        <taxon>Kickxellomycetes</taxon>
        <taxon>Kickxellales</taxon>
        <taxon>Kickxellaceae</taxon>
        <taxon>Coemansia</taxon>
    </lineage>
</organism>
<feature type="compositionally biased region" description="Basic residues" evidence="1">
    <location>
        <begin position="374"/>
        <end position="390"/>
    </location>
</feature>
<accession>A0A9W8L0W4</accession>
<evidence type="ECO:0000313" key="3">
    <source>
        <dbReference type="Proteomes" id="UP001151518"/>
    </source>
</evidence>
<feature type="compositionally biased region" description="Polar residues" evidence="1">
    <location>
        <begin position="184"/>
        <end position="193"/>
    </location>
</feature>
<reference evidence="2" key="1">
    <citation type="submission" date="2022-07" db="EMBL/GenBank/DDBJ databases">
        <title>Phylogenomic reconstructions and comparative analyses of Kickxellomycotina fungi.</title>
        <authorList>
            <person name="Reynolds N.K."/>
            <person name="Stajich J.E."/>
            <person name="Barry K."/>
            <person name="Grigoriev I.V."/>
            <person name="Crous P."/>
            <person name="Smith M.E."/>
        </authorList>
    </citation>
    <scope>NUCLEOTIDE SEQUENCE</scope>
    <source>
        <strain evidence="2">NRRL 3115</strain>
    </source>
</reference>
<feature type="compositionally biased region" description="Basic residues" evidence="1">
    <location>
        <begin position="80"/>
        <end position="92"/>
    </location>
</feature>
<feature type="region of interest" description="Disordered" evidence="1">
    <location>
        <begin position="436"/>
        <end position="483"/>
    </location>
</feature>
<dbReference type="Proteomes" id="UP001151518">
    <property type="component" value="Unassembled WGS sequence"/>
</dbReference>
<feature type="compositionally biased region" description="Low complexity" evidence="1">
    <location>
        <begin position="51"/>
        <end position="65"/>
    </location>
</feature>
<protein>
    <submittedName>
        <fullName evidence="2">Uncharacterized protein</fullName>
    </submittedName>
</protein>
<name>A0A9W8L0W4_9FUNG</name>
<evidence type="ECO:0000256" key="1">
    <source>
        <dbReference type="SAM" id="MobiDB-lite"/>
    </source>
</evidence>
<evidence type="ECO:0000313" key="2">
    <source>
        <dbReference type="EMBL" id="KAJ2680541.1"/>
    </source>
</evidence>
<feature type="compositionally biased region" description="Polar residues" evidence="1">
    <location>
        <begin position="394"/>
        <end position="403"/>
    </location>
</feature>
<feature type="compositionally biased region" description="Low complexity" evidence="1">
    <location>
        <begin position="362"/>
        <end position="373"/>
    </location>
</feature>
<feature type="compositionally biased region" description="Low complexity" evidence="1">
    <location>
        <begin position="93"/>
        <end position="123"/>
    </location>
</feature>
<sequence length="508" mass="55499">MHAASAYYSPPTITVTPAMHKSSTAHKGVMRRVSNPTANAPFLPMSIPLPGSSRNGSGSSLSQSSSRHDAAKPTASSSSKHTHSHQHSHSHQPKSTGTSTGTSISNSNSNSSYQQSPSHSSGPHQYKTQPSYNMPVPNHRYSKQPTASSAYYSSSLWDAVASTPPRDDLLGSTSFHQSHHRSNYHSNRNSTHGYNHYNYDGQYQQNYMVGSFQSQYTDTAAGGGMYGHISSSYNSNAPLASSMPAYISGSMPSTTIGQRIVQKPRKKVTFADPIATIAEVPSLSSSAPSSLPPLSPLSSFASQIGASLASAYMDYADYNASRTGNPGIYSASNAAMMSHAASSYDQNSPPYPENQGYKHYHGSSNSSGSYYNHGHSHSGHGHSHHRKHRYSYHENTNGNSGSFNDEYDDFEQKRHRYKQLYLEEGSTFRAEKIKMSQAHRDSHNNHHHRSHSSNHSHRRSGSSHDNSNSLAVNNNDTSSSSSCNPYHYDDRFSRSMEHLPLSDPATLC</sequence>
<proteinExistence type="predicted"/>
<gene>
    <name evidence="2" type="ORF">GGI25_000514</name>
</gene>
<feature type="region of interest" description="Disordered" evidence="1">
    <location>
        <begin position="342"/>
        <end position="407"/>
    </location>
</feature>
<dbReference type="EMBL" id="JANBTW010000004">
    <property type="protein sequence ID" value="KAJ2680541.1"/>
    <property type="molecule type" value="Genomic_DNA"/>
</dbReference>